<dbReference type="OrthoDB" id="5738400at2"/>
<sequence length="140" mass="15852">MINTKIYRAIYNLAEDLLEADSKNDQARFDKLYAELKAICDDNENSDKDHPEQWETLADFTADLDQALVIYDKALAKATAINSKDHMSSIAFSMAELQLELGQTEAAIKSLKQAKITANKIEDKEFKQEIDTLLTKLLTH</sequence>
<dbReference type="SUPFAM" id="SSF48452">
    <property type="entry name" value="TPR-like"/>
    <property type="match status" value="1"/>
</dbReference>
<comment type="caution">
    <text evidence="1">The sequence shown here is derived from an EMBL/GenBank/DDBJ whole genome shotgun (WGS) entry which is preliminary data.</text>
</comment>
<organism evidence="1 2">
    <name type="scientific">Psychrobacter sanguinis</name>
    <dbReference type="NCBI Taxonomy" id="861445"/>
    <lineage>
        <taxon>Bacteria</taxon>
        <taxon>Pseudomonadati</taxon>
        <taxon>Pseudomonadota</taxon>
        <taxon>Gammaproteobacteria</taxon>
        <taxon>Moraxellales</taxon>
        <taxon>Moraxellaceae</taxon>
        <taxon>Psychrobacter</taxon>
    </lineage>
</organism>
<evidence type="ECO:0000313" key="2">
    <source>
        <dbReference type="Proteomes" id="UP000442109"/>
    </source>
</evidence>
<dbReference type="Gene3D" id="1.25.40.10">
    <property type="entry name" value="Tetratricopeptide repeat domain"/>
    <property type="match status" value="1"/>
</dbReference>
<reference evidence="1 2" key="1">
    <citation type="journal article" date="2019" name="PLoS ONE">
        <title>Pup mortality in New Zealand sea lions (Phocarctos hookeri) at Enderby Island, Auckland Islands, 2013-18.</title>
        <authorList>
            <person name="Michael S.A."/>
            <person name="Hayman D.T.S."/>
            <person name="Gray R."/>
            <person name="Zhang J."/>
            <person name="Rogers L."/>
            <person name="Roe W.D."/>
        </authorList>
    </citation>
    <scope>NUCLEOTIDE SEQUENCE [LARGE SCALE GENOMIC DNA]</scope>
    <source>
        <strain evidence="1 2">SM868</strain>
    </source>
</reference>
<dbReference type="InterPro" id="IPR011990">
    <property type="entry name" value="TPR-like_helical_dom_sf"/>
</dbReference>
<dbReference type="RefSeq" id="WP_011960115.1">
    <property type="nucleotide sequence ID" value="NZ_WFKQ01000002.1"/>
</dbReference>
<dbReference type="EMBL" id="WFKQ01000002">
    <property type="protein sequence ID" value="MUG31965.1"/>
    <property type="molecule type" value="Genomic_DNA"/>
</dbReference>
<dbReference type="Proteomes" id="UP000442109">
    <property type="component" value="Unassembled WGS sequence"/>
</dbReference>
<accession>A0A844LZL7</accession>
<proteinExistence type="predicted"/>
<keyword evidence="2" id="KW-1185">Reference proteome</keyword>
<name>A0A844LZL7_9GAMM</name>
<protein>
    <submittedName>
        <fullName evidence="1">Tetratricopeptide repeat protein</fullName>
    </submittedName>
</protein>
<gene>
    <name evidence="1" type="ORF">GB996_04060</name>
</gene>
<evidence type="ECO:0000313" key="1">
    <source>
        <dbReference type="EMBL" id="MUG31965.1"/>
    </source>
</evidence>
<dbReference type="AlphaFoldDB" id="A0A844LZL7"/>